<proteinExistence type="evidence at transcript level"/>
<feature type="region of interest" description="Disordered" evidence="1">
    <location>
        <begin position="1"/>
        <end position="42"/>
    </location>
</feature>
<reference evidence="2" key="1">
    <citation type="journal article" date="2009" name="PLoS Genet.">
        <title>Sequencing, mapping, and analysis of 27,455 maize full-length cDNAs.</title>
        <authorList>
            <person name="Soderlund C."/>
            <person name="Descour A."/>
            <person name="Kudrna D."/>
            <person name="Bomhoff M."/>
            <person name="Boyd L."/>
            <person name="Currie J."/>
            <person name="Angelova A."/>
            <person name="Collura K."/>
            <person name="Wissotski M."/>
            <person name="Ashley E."/>
            <person name="Morrow D."/>
            <person name="Fernandes J."/>
            <person name="Walbot V."/>
            <person name="Yu Y."/>
        </authorList>
    </citation>
    <scope>NUCLEOTIDE SEQUENCE</scope>
    <source>
        <strain evidence="2">B73</strain>
    </source>
</reference>
<protein>
    <submittedName>
        <fullName evidence="2">Uncharacterized protein</fullName>
    </submittedName>
</protein>
<name>C4J665_MAIZE</name>
<dbReference type="AlphaFoldDB" id="C4J665"/>
<accession>C4J665</accession>
<evidence type="ECO:0000313" key="2">
    <source>
        <dbReference type="EMBL" id="ACR36665.1"/>
    </source>
</evidence>
<organism evidence="2">
    <name type="scientific">Zea mays</name>
    <name type="common">Maize</name>
    <dbReference type="NCBI Taxonomy" id="4577"/>
    <lineage>
        <taxon>Eukaryota</taxon>
        <taxon>Viridiplantae</taxon>
        <taxon>Streptophyta</taxon>
        <taxon>Embryophyta</taxon>
        <taxon>Tracheophyta</taxon>
        <taxon>Spermatophyta</taxon>
        <taxon>Magnoliopsida</taxon>
        <taxon>Liliopsida</taxon>
        <taxon>Poales</taxon>
        <taxon>Poaceae</taxon>
        <taxon>PACMAD clade</taxon>
        <taxon>Panicoideae</taxon>
        <taxon>Andropogonodae</taxon>
        <taxon>Andropogoneae</taxon>
        <taxon>Tripsacinae</taxon>
        <taxon>Zea</taxon>
    </lineage>
</organism>
<sequence>MSIGDDVRQRIRGGCRAQSRGGALGRGRRGEEWRRGREGVTG</sequence>
<evidence type="ECO:0000256" key="1">
    <source>
        <dbReference type="SAM" id="MobiDB-lite"/>
    </source>
</evidence>
<feature type="compositionally biased region" description="Basic and acidic residues" evidence="1">
    <location>
        <begin position="28"/>
        <end position="42"/>
    </location>
</feature>
<dbReference type="EMBL" id="BT086312">
    <property type="protein sequence ID" value="ACR36665.1"/>
    <property type="molecule type" value="mRNA"/>
</dbReference>
<reference evidence="2" key="2">
    <citation type="submission" date="2012-06" db="EMBL/GenBank/DDBJ databases">
        <authorList>
            <person name="Yu Y."/>
            <person name="Currie J."/>
            <person name="Lomeli R."/>
            <person name="Angelova A."/>
            <person name="Collura K."/>
            <person name="Wissotski M."/>
            <person name="Campos D."/>
            <person name="Kudrna D."/>
            <person name="Golser W."/>
            <person name="Ashely E."/>
            <person name="Descour A."/>
            <person name="Fernandes J."/>
            <person name="Soderlund C."/>
            <person name="Walbot V."/>
        </authorList>
    </citation>
    <scope>NUCLEOTIDE SEQUENCE</scope>
    <source>
        <strain evidence="2">B73</strain>
    </source>
</reference>